<dbReference type="InterPro" id="IPR036249">
    <property type="entry name" value="Thioredoxin-like_sf"/>
</dbReference>
<evidence type="ECO:0000313" key="8">
    <source>
        <dbReference type="Proteomes" id="UP000034947"/>
    </source>
</evidence>
<evidence type="ECO:0000313" key="7">
    <source>
        <dbReference type="EMBL" id="KKK13358.1"/>
    </source>
</evidence>
<dbReference type="InterPro" id="IPR042266">
    <property type="entry name" value="PPPDE_sf"/>
</dbReference>
<dbReference type="InterPro" id="IPR011989">
    <property type="entry name" value="ARM-like"/>
</dbReference>
<dbReference type="GO" id="GO:0008233">
    <property type="term" value="F:peptidase activity"/>
    <property type="evidence" value="ECO:0007669"/>
    <property type="project" value="UniProtKB-KW"/>
</dbReference>
<organism evidence="7 8">
    <name type="scientific">Aspergillus ochraceoroseus</name>
    <dbReference type="NCBI Taxonomy" id="138278"/>
    <lineage>
        <taxon>Eukaryota</taxon>
        <taxon>Fungi</taxon>
        <taxon>Dikarya</taxon>
        <taxon>Ascomycota</taxon>
        <taxon>Pezizomycotina</taxon>
        <taxon>Eurotiomycetes</taxon>
        <taxon>Eurotiomycetidae</taxon>
        <taxon>Eurotiales</taxon>
        <taxon>Aspergillaceae</taxon>
        <taxon>Aspergillus</taxon>
        <taxon>Aspergillus subgen. Nidulantes</taxon>
    </lineage>
</organism>
<dbReference type="OrthoDB" id="21221at2759"/>
<dbReference type="PROSITE" id="PS51858">
    <property type="entry name" value="PPPDE"/>
    <property type="match status" value="1"/>
</dbReference>
<comment type="similarity">
    <text evidence="1">Belongs to the DeSI family.</text>
</comment>
<dbReference type="SUPFAM" id="SSF52833">
    <property type="entry name" value="Thioredoxin-like"/>
    <property type="match status" value="1"/>
</dbReference>
<protein>
    <recommendedName>
        <fullName evidence="9">Thioredoxin</fullName>
    </recommendedName>
</protein>
<feature type="domain" description="Thioredoxin" evidence="4">
    <location>
        <begin position="158"/>
        <end position="309"/>
    </location>
</feature>
<dbReference type="PANTHER" id="PTHR12378:SF7">
    <property type="entry name" value="DESUMOYLATING ISOPEPTIDASE 1"/>
    <property type="match status" value="1"/>
</dbReference>
<evidence type="ECO:0000259" key="5">
    <source>
        <dbReference type="PROSITE" id="PS51396"/>
    </source>
</evidence>
<dbReference type="EMBL" id="JYKN01003246">
    <property type="protein sequence ID" value="KKK13358.1"/>
    <property type="molecule type" value="Genomic_DNA"/>
</dbReference>
<dbReference type="VEuPathDB" id="FungiDB:P175DRAFT_0498738"/>
<dbReference type="Gene3D" id="3.90.1720.30">
    <property type="entry name" value="PPPDE domains"/>
    <property type="match status" value="1"/>
</dbReference>
<dbReference type="GO" id="GO:0006508">
    <property type="term" value="P:proteolysis"/>
    <property type="evidence" value="ECO:0007669"/>
    <property type="project" value="UniProtKB-KW"/>
</dbReference>
<evidence type="ECO:0000259" key="4">
    <source>
        <dbReference type="PROSITE" id="PS51352"/>
    </source>
</evidence>
<comment type="caution">
    <text evidence="7">The sequence shown here is derived from an EMBL/GenBank/DDBJ whole genome shotgun (WGS) entry which is preliminary data.</text>
</comment>
<feature type="domain" description="PPPDE" evidence="6">
    <location>
        <begin position="1"/>
        <end position="141"/>
    </location>
</feature>
<dbReference type="PANTHER" id="PTHR12378">
    <property type="entry name" value="DESUMOYLATING ISOPEPTIDASE"/>
    <property type="match status" value="1"/>
</dbReference>
<dbReference type="InterPro" id="IPR013535">
    <property type="entry name" value="PUL_dom"/>
</dbReference>
<dbReference type="InterPro" id="IPR013766">
    <property type="entry name" value="Thioredoxin_domain"/>
</dbReference>
<evidence type="ECO:0000259" key="6">
    <source>
        <dbReference type="PROSITE" id="PS51858"/>
    </source>
</evidence>
<gene>
    <name evidence="7" type="ORF">AOCH_004695</name>
</gene>
<dbReference type="PROSITE" id="PS51352">
    <property type="entry name" value="THIOREDOXIN_2"/>
    <property type="match status" value="1"/>
</dbReference>
<feature type="domain" description="PUL" evidence="5">
    <location>
        <begin position="300"/>
        <end position="593"/>
    </location>
</feature>
<dbReference type="Pfam" id="PF00085">
    <property type="entry name" value="Thioredoxin"/>
    <property type="match status" value="1"/>
</dbReference>
<dbReference type="SMART" id="SM01179">
    <property type="entry name" value="DUF862"/>
    <property type="match status" value="1"/>
</dbReference>
<dbReference type="GO" id="GO:0070646">
    <property type="term" value="P:protein modification by small protein removal"/>
    <property type="evidence" value="ECO:0007669"/>
    <property type="project" value="TreeGrafter"/>
</dbReference>
<dbReference type="PROSITE" id="PS00194">
    <property type="entry name" value="THIOREDOXIN_1"/>
    <property type="match status" value="1"/>
</dbReference>
<dbReference type="InterPro" id="IPR017937">
    <property type="entry name" value="Thioredoxin_CS"/>
</dbReference>
<sequence length="600" mass="65658">MDLELYVYDLSKGLARMYSLPLTGIQIDAIYHTSLVLNNVEYYFGQGIQTALPGSTHHGQPMEKVHMGTTELPLEVIEEYLQSLASIYTPESYDLFLHNCNNFTQDLAMFLVGKSIPEHIRNLPETFLSTPFGQMLKPQIESALRGVTQAPGPSGIQPAAPRAVPSVSSPAAAAPSATVQIVTNLSQLDAHLASASNSCAVIFFTSATCPPCKMVYPTYDELAAEAGRRAVLVKVDISTAYDVSMKYNVRATPTFMTFLRGEKLDEWSGADPGKLRGNVRLLLEMAYPVHRHRQLHLPSLQRSITNYVMYKKTPPLEKLAQKLQPHDKDPRLLSIIDFIKRRSDNATRLADVPLPSDLPSFAAYLQSTFHATPLENRFAVLDLARLLFIDTRVAAFFAEEPNHTTLATLLSTDNLSTLPYSLRIVMLQLGCNLFNSPLCLDHLSLPHAPYTNGSDGSANLRSTLLALTTASLLDTHTNLRVVAASLAYNLAAFNHNARIQEPPEPEPLTEESQVELTASLVEAIDQEQDSPEALHGLLFALGLIVYEAPPDGTVLDLCKAMGVAETVKAKGGVEKFKGEQGLVKEVGGELLGTELTPSPR</sequence>
<dbReference type="Pfam" id="PF08324">
    <property type="entry name" value="PUL"/>
    <property type="match status" value="1"/>
</dbReference>
<reference evidence="7 8" key="1">
    <citation type="submission" date="2015-02" db="EMBL/GenBank/DDBJ databases">
        <title>Draft Genome Sequences of Two Closely-Related Aflatoxigenic Aspergillus Species Obtained from the Cote d'Ivoire.</title>
        <authorList>
            <person name="Moore G.G."/>
            <person name="Beltz S.B."/>
            <person name="Mack B.M."/>
        </authorList>
    </citation>
    <scope>NUCLEOTIDE SEQUENCE [LARGE SCALE GENOMIC DNA]</scope>
    <source>
        <strain evidence="7 8">SRRC1432</strain>
    </source>
</reference>
<dbReference type="CDD" id="cd02947">
    <property type="entry name" value="TRX_family"/>
    <property type="match status" value="1"/>
</dbReference>
<evidence type="ECO:0000256" key="1">
    <source>
        <dbReference type="ARBA" id="ARBA00008140"/>
    </source>
</evidence>
<dbReference type="Gene3D" id="3.40.30.10">
    <property type="entry name" value="Glutaredoxin"/>
    <property type="match status" value="1"/>
</dbReference>
<dbReference type="Gene3D" id="1.25.10.10">
    <property type="entry name" value="Leucine-rich Repeat Variant"/>
    <property type="match status" value="1"/>
</dbReference>
<keyword evidence="2" id="KW-0645">Protease</keyword>
<accession>A0A0F8U1B0</accession>
<proteinExistence type="inferred from homology"/>
<evidence type="ECO:0000256" key="2">
    <source>
        <dbReference type="ARBA" id="ARBA00022670"/>
    </source>
</evidence>
<dbReference type="InterPro" id="IPR008580">
    <property type="entry name" value="PPPDE_dom"/>
</dbReference>
<dbReference type="Proteomes" id="UP000034947">
    <property type="component" value="Unassembled WGS sequence"/>
</dbReference>
<evidence type="ECO:0008006" key="9">
    <source>
        <dbReference type="Google" id="ProtNLM"/>
    </source>
</evidence>
<name>A0A0F8U1B0_9EURO</name>
<dbReference type="PROSITE" id="PS51396">
    <property type="entry name" value="PUL"/>
    <property type="match status" value="1"/>
</dbReference>
<dbReference type="AlphaFoldDB" id="A0A0F8U1B0"/>
<evidence type="ECO:0000256" key="3">
    <source>
        <dbReference type="ARBA" id="ARBA00022801"/>
    </source>
</evidence>
<dbReference type="Pfam" id="PF05903">
    <property type="entry name" value="Peptidase_C97"/>
    <property type="match status" value="1"/>
</dbReference>
<keyword evidence="3" id="KW-0378">Hydrolase</keyword>
<keyword evidence="8" id="KW-1185">Reference proteome</keyword>